<dbReference type="NCBIfam" id="TIGR03542">
    <property type="entry name" value="DAPAT_plant"/>
    <property type="match status" value="1"/>
</dbReference>
<accession>A0A6A1V2P3</accession>
<dbReference type="Gene3D" id="3.40.640.10">
    <property type="entry name" value="Type I PLP-dependent aspartate aminotransferase-like (Major domain)"/>
    <property type="match status" value="1"/>
</dbReference>
<dbReference type="CDD" id="cd00609">
    <property type="entry name" value="AAT_like"/>
    <property type="match status" value="1"/>
</dbReference>
<name>A0A6A1V2P3_9ROSI</name>
<dbReference type="FunFam" id="3.40.640.10:FF:000099">
    <property type="entry name" value="LL-diaminopimelate aminotransferase, chloroplastic"/>
    <property type="match status" value="1"/>
</dbReference>
<feature type="domain" description="Aminotransferase class I/classII large" evidence="6">
    <location>
        <begin position="73"/>
        <end position="433"/>
    </location>
</feature>
<dbReference type="EMBL" id="RXIC02000025">
    <property type="protein sequence ID" value="KAB1206935.1"/>
    <property type="molecule type" value="Genomic_DNA"/>
</dbReference>
<comment type="cofactor">
    <cofactor evidence="1">
        <name>pyridoxal 5'-phosphate</name>
        <dbReference type="ChEBI" id="CHEBI:597326"/>
    </cofactor>
</comment>
<evidence type="ECO:0000256" key="5">
    <source>
        <dbReference type="ARBA" id="ARBA00061511"/>
    </source>
</evidence>
<dbReference type="AlphaFoldDB" id="A0A6A1V2P3"/>
<organism evidence="7 8">
    <name type="scientific">Morella rubra</name>
    <name type="common">Chinese bayberry</name>
    <dbReference type="NCBI Taxonomy" id="262757"/>
    <lineage>
        <taxon>Eukaryota</taxon>
        <taxon>Viridiplantae</taxon>
        <taxon>Streptophyta</taxon>
        <taxon>Embryophyta</taxon>
        <taxon>Tracheophyta</taxon>
        <taxon>Spermatophyta</taxon>
        <taxon>Magnoliopsida</taxon>
        <taxon>eudicotyledons</taxon>
        <taxon>Gunneridae</taxon>
        <taxon>Pentapetalae</taxon>
        <taxon>rosids</taxon>
        <taxon>fabids</taxon>
        <taxon>Fagales</taxon>
        <taxon>Myricaceae</taxon>
        <taxon>Morella</taxon>
    </lineage>
</organism>
<dbReference type="InterPro" id="IPR015421">
    <property type="entry name" value="PyrdxlP-dep_Trfase_major"/>
</dbReference>
<dbReference type="InterPro" id="IPR004839">
    <property type="entry name" value="Aminotransferase_I/II_large"/>
</dbReference>
<comment type="similarity">
    <text evidence="5">Belongs to the class-I pyridoxal-phosphate-dependent aminotransferase family. LL-diaminopimelate aminotransferase subfamily.</text>
</comment>
<comment type="caution">
    <text evidence="7">The sequence shown here is derived from an EMBL/GenBank/DDBJ whole genome shotgun (WGS) entry which is preliminary data.</text>
</comment>
<dbReference type="Pfam" id="PF00155">
    <property type="entry name" value="Aminotran_1_2"/>
    <property type="match status" value="1"/>
</dbReference>
<evidence type="ECO:0000313" key="7">
    <source>
        <dbReference type="EMBL" id="KAB1206935.1"/>
    </source>
</evidence>
<dbReference type="GO" id="GO:0008483">
    <property type="term" value="F:transaminase activity"/>
    <property type="evidence" value="ECO:0007669"/>
    <property type="project" value="UniProtKB-KW"/>
</dbReference>
<dbReference type="Proteomes" id="UP000516437">
    <property type="component" value="Chromosome 7"/>
</dbReference>
<evidence type="ECO:0000256" key="1">
    <source>
        <dbReference type="ARBA" id="ARBA00001933"/>
    </source>
</evidence>
<evidence type="ECO:0000256" key="4">
    <source>
        <dbReference type="ARBA" id="ARBA00022898"/>
    </source>
</evidence>
<evidence type="ECO:0000259" key="6">
    <source>
        <dbReference type="Pfam" id="PF00155"/>
    </source>
</evidence>
<dbReference type="InterPro" id="IPR015424">
    <property type="entry name" value="PyrdxlP-dep_Trfase"/>
</dbReference>
<keyword evidence="4" id="KW-0663">Pyridoxal phosphate</keyword>
<dbReference type="InterPro" id="IPR015422">
    <property type="entry name" value="PyrdxlP-dep_Trfase_small"/>
</dbReference>
<dbReference type="PANTHER" id="PTHR43144">
    <property type="entry name" value="AMINOTRANSFERASE"/>
    <property type="match status" value="1"/>
</dbReference>
<dbReference type="GO" id="GO:0030170">
    <property type="term" value="F:pyridoxal phosphate binding"/>
    <property type="evidence" value="ECO:0007669"/>
    <property type="project" value="InterPro"/>
</dbReference>
<sequence length="442" mass="48850">MIKFTPCSSLSGAIVLQPRMVQASLSAQRDEVIGRHRTNVPRNVSMEKLQNGYLFTEISRRKLQHVEKYPNAKLISLGTGDTTEPLPDFIASSMAEYAQALSTPEGYRGYGPEQGYEALRKAIAETFYKDVLVKGTEVFVTDGSQCDITRLQLLLGSGVTIAVQDPTFPAYRDSGVIVGRNGDFKDEARKCRTIQYMNCSPQNNFFPDLKTTLRADIIFFCSPNNPTGHAATRKQLEELVEFARRNGSIIIYDSAYASYIMDDSPRSIFEIPGAREVAIEVSSFSKFAGFTGVRLGWTVVPEELLYSNGFPVISDFDRIVCTCFNGASNIAQAGGLACLTSEGLEAATSLIHRYMENAKMLVDTFTSLGLEVYGGANAPYVWIRFPGRNSWDVFSEILEKIHIITVPGSGFGPGGEEYLRFSAYGNRKCILEASDRLESLFS</sequence>
<dbReference type="SUPFAM" id="SSF53383">
    <property type="entry name" value="PLP-dependent transferases"/>
    <property type="match status" value="1"/>
</dbReference>
<dbReference type="GO" id="GO:0009862">
    <property type="term" value="P:systemic acquired resistance, salicylic acid mediated signaling pathway"/>
    <property type="evidence" value="ECO:0007669"/>
    <property type="project" value="UniProtKB-ARBA"/>
</dbReference>
<keyword evidence="3 7" id="KW-0808">Transferase</keyword>
<evidence type="ECO:0000256" key="3">
    <source>
        <dbReference type="ARBA" id="ARBA00022679"/>
    </source>
</evidence>
<dbReference type="SMR" id="A0A6A1V2P3"/>
<dbReference type="OrthoDB" id="7042322at2759"/>
<keyword evidence="2 7" id="KW-0032">Aminotransferase</keyword>
<protein>
    <submittedName>
        <fullName evidence="7">Aminotransferase ALD1</fullName>
    </submittedName>
</protein>
<proteinExistence type="inferred from homology"/>
<evidence type="ECO:0000313" key="8">
    <source>
        <dbReference type="Proteomes" id="UP000516437"/>
    </source>
</evidence>
<keyword evidence="8" id="KW-1185">Reference proteome</keyword>
<evidence type="ECO:0000256" key="2">
    <source>
        <dbReference type="ARBA" id="ARBA00022576"/>
    </source>
</evidence>
<gene>
    <name evidence="7" type="ORF">CJ030_MR7G008149</name>
</gene>
<dbReference type="Gene3D" id="3.90.1150.10">
    <property type="entry name" value="Aspartate Aminotransferase, domain 1"/>
    <property type="match status" value="1"/>
</dbReference>
<dbReference type="InterPro" id="IPR019942">
    <property type="entry name" value="DapL/ALD1"/>
</dbReference>
<reference evidence="7 8" key="1">
    <citation type="journal article" date="2019" name="Plant Biotechnol. J.">
        <title>The red bayberry genome and genetic basis of sex determination.</title>
        <authorList>
            <person name="Jia H.M."/>
            <person name="Jia H.J."/>
            <person name="Cai Q.L."/>
            <person name="Wang Y."/>
            <person name="Zhao H.B."/>
            <person name="Yang W.F."/>
            <person name="Wang G.Y."/>
            <person name="Li Y.H."/>
            <person name="Zhan D.L."/>
            <person name="Shen Y.T."/>
            <person name="Niu Q.F."/>
            <person name="Chang L."/>
            <person name="Qiu J."/>
            <person name="Zhao L."/>
            <person name="Xie H.B."/>
            <person name="Fu W.Y."/>
            <person name="Jin J."/>
            <person name="Li X.W."/>
            <person name="Jiao Y."/>
            <person name="Zhou C.C."/>
            <person name="Tu T."/>
            <person name="Chai C.Y."/>
            <person name="Gao J.L."/>
            <person name="Fan L.J."/>
            <person name="van de Weg E."/>
            <person name="Wang J.Y."/>
            <person name="Gao Z.S."/>
        </authorList>
    </citation>
    <scope>NUCLEOTIDE SEQUENCE [LARGE SCALE GENOMIC DNA]</scope>
    <source>
        <tissue evidence="7">Leaves</tissue>
    </source>
</reference>